<dbReference type="Proteomes" id="UP000184052">
    <property type="component" value="Unassembled WGS sequence"/>
</dbReference>
<dbReference type="Pfam" id="PF21778">
    <property type="entry name" value="DUF6873"/>
    <property type="match status" value="1"/>
</dbReference>
<dbReference type="EMBL" id="FQZL01000024">
    <property type="protein sequence ID" value="SHJ53042.1"/>
    <property type="molecule type" value="Genomic_DNA"/>
</dbReference>
<dbReference type="STRING" id="1121476.SAMN02745751_02781"/>
<protein>
    <recommendedName>
        <fullName evidence="1">DUF6873 domain-containing protein</fullName>
    </recommendedName>
</protein>
<dbReference type="InterPro" id="IPR049238">
    <property type="entry name" value="DUF6873"/>
</dbReference>
<evidence type="ECO:0000313" key="2">
    <source>
        <dbReference type="EMBL" id="SHJ53042.1"/>
    </source>
</evidence>
<evidence type="ECO:0000313" key="3">
    <source>
        <dbReference type="Proteomes" id="UP000184052"/>
    </source>
</evidence>
<feature type="domain" description="DUF6873" evidence="1">
    <location>
        <begin position="9"/>
        <end position="235"/>
    </location>
</feature>
<dbReference type="AlphaFoldDB" id="A0A1M6K2F9"/>
<dbReference type="RefSeq" id="WP_073050172.1">
    <property type="nucleotide sequence ID" value="NZ_FQZL01000024.1"/>
</dbReference>
<gene>
    <name evidence="2" type="ORF">SAMN02745751_02781</name>
</gene>
<name>A0A1M6K2F9_9FIRM</name>
<evidence type="ECO:0000259" key="1">
    <source>
        <dbReference type="Pfam" id="PF21778"/>
    </source>
</evidence>
<reference evidence="2 3" key="1">
    <citation type="submission" date="2016-11" db="EMBL/GenBank/DDBJ databases">
        <authorList>
            <person name="Jaros S."/>
            <person name="Januszkiewicz K."/>
            <person name="Wedrychowicz H."/>
        </authorList>
    </citation>
    <scope>NUCLEOTIDE SEQUENCE [LARGE SCALE GENOMIC DNA]</scope>
    <source>
        <strain evidence="2 3">DSM 17477</strain>
    </source>
</reference>
<keyword evidence="3" id="KW-1185">Reference proteome</keyword>
<accession>A0A1M6K2F9</accession>
<dbReference type="OrthoDB" id="1753686at2"/>
<organism evidence="2 3">
    <name type="scientific">Dethiosulfatibacter aminovorans DSM 17477</name>
    <dbReference type="NCBI Taxonomy" id="1121476"/>
    <lineage>
        <taxon>Bacteria</taxon>
        <taxon>Bacillati</taxon>
        <taxon>Bacillota</taxon>
        <taxon>Tissierellia</taxon>
        <taxon>Dethiosulfatibacter</taxon>
    </lineage>
</organism>
<sequence>MYEDKTVAVIDYRAGGEIIENLKKLNIHVVTTRRHDTLSEPVNGHPDMVMFKDESSGIIVCPEEYNYYEECLQPFNIKILKGCNELGNKYPGNIRYNGVLNGNVFFHKVDSTDARILDMMKGRNIKCINVNQGYTKCSTVTLGSGGIITSDAGIMKAAVEEGFDALLISSGYIGLDGYDYGFIGGSTGFVDNTLYFTGRIDKHPDCREIMRFLYEKGIETVFLSNKCIYDLGTIIFLKQGEECEK</sequence>
<proteinExistence type="predicted"/>